<dbReference type="AlphaFoldDB" id="A0AAD8KLU5"/>
<proteinExistence type="predicted"/>
<dbReference type="Proteomes" id="UP001229421">
    <property type="component" value="Unassembled WGS sequence"/>
</dbReference>
<reference evidence="2" key="1">
    <citation type="journal article" date="2023" name="bioRxiv">
        <title>Improved chromosome-level genome assembly for marigold (Tagetes erecta).</title>
        <authorList>
            <person name="Jiang F."/>
            <person name="Yuan L."/>
            <person name="Wang S."/>
            <person name="Wang H."/>
            <person name="Xu D."/>
            <person name="Wang A."/>
            <person name="Fan W."/>
        </authorList>
    </citation>
    <scope>NUCLEOTIDE SEQUENCE</scope>
    <source>
        <strain evidence="2">WSJ</strain>
        <tissue evidence="2">Leaf</tissue>
    </source>
</reference>
<name>A0AAD8KLU5_TARER</name>
<dbReference type="EMBL" id="JAUHHV010000005">
    <property type="protein sequence ID" value="KAK1423726.1"/>
    <property type="molecule type" value="Genomic_DNA"/>
</dbReference>
<evidence type="ECO:0000313" key="2">
    <source>
        <dbReference type="EMBL" id="KAK1423726.1"/>
    </source>
</evidence>
<keyword evidence="3" id="KW-1185">Reference proteome</keyword>
<feature type="region of interest" description="Disordered" evidence="1">
    <location>
        <begin position="33"/>
        <end position="74"/>
    </location>
</feature>
<gene>
    <name evidence="2" type="ORF">QVD17_19034</name>
</gene>
<accession>A0AAD8KLU5</accession>
<evidence type="ECO:0000256" key="1">
    <source>
        <dbReference type="SAM" id="MobiDB-lite"/>
    </source>
</evidence>
<protein>
    <submittedName>
        <fullName evidence="2">Uncharacterized protein</fullName>
    </submittedName>
</protein>
<feature type="compositionally biased region" description="Basic and acidic residues" evidence="1">
    <location>
        <begin position="33"/>
        <end position="46"/>
    </location>
</feature>
<evidence type="ECO:0000313" key="3">
    <source>
        <dbReference type="Proteomes" id="UP001229421"/>
    </source>
</evidence>
<comment type="caution">
    <text evidence="2">The sequence shown here is derived from an EMBL/GenBank/DDBJ whole genome shotgun (WGS) entry which is preliminary data.</text>
</comment>
<organism evidence="2 3">
    <name type="scientific">Tagetes erecta</name>
    <name type="common">African marigold</name>
    <dbReference type="NCBI Taxonomy" id="13708"/>
    <lineage>
        <taxon>Eukaryota</taxon>
        <taxon>Viridiplantae</taxon>
        <taxon>Streptophyta</taxon>
        <taxon>Embryophyta</taxon>
        <taxon>Tracheophyta</taxon>
        <taxon>Spermatophyta</taxon>
        <taxon>Magnoliopsida</taxon>
        <taxon>eudicotyledons</taxon>
        <taxon>Gunneridae</taxon>
        <taxon>Pentapetalae</taxon>
        <taxon>asterids</taxon>
        <taxon>campanulids</taxon>
        <taxon>Asterales</taxon>
        <taxon>Asteraceae</taxon>
        <taxon>Asteroideae</taxon>
        <taxon>Heliantheae alliance</taxon>
        <taxon>Tageteae</taxon>
        <taxon>Tagetes</taxon>
    </lineage>
</organism>
<sequence length="74" mass="8283">MHANGTLAIMSSFGFNFAHVNAQQERITEKIKQRDEKNVQDHEKRNIGIKYGGNKKVHPGDSLSMGVAGNFRNN</sequence>